<dbReference type="Proteomes" id="UP000515153">
    <property type="component" value="Unplaced"/>
</dbReference>
<name>A0A6P8BI42_PYRGI</name>
<dbReference type="NCBIfam" id="TIGR04312">
    <property type="entry name" value="choice_anch_B"/>
    <property type="match status" value="1"/>
</dbReference>
<dbReference type="RefSeq" id="XP_030986716.1">
    <property type="nucleotide sequence ID" value="XM_031121581.1"/>
</dbReference>
<feature type="chain" id="PRO_5027769772" evidence="1">
    <location>
        <begin position="23"/>
        <end position="563"/>
    </location>
</feature>
<keyword evidence="2" id="KW-1185">Reference proteome</keyword>
<reference evidence="3" key="1">
    <citation type="journal article" date="2019" name="Mol. Biol. Evol.">
        <title>Blast fungal genomes show frequent chromosomal changes, gene gains and losses, and effector gene turnover.</title>
        <authorList>
            <person name="Gomez Luciano L.B."/>
            <person name="Jason Tsai I."/>
            <person name="Chuma I."/>
            <person name="Tosa Y."/>
            <person name="Chen Y.H."/>
            <person name="Li J.Y."/>
            <person name="Li M.Y."/>
            <person name="Jade Lu M.Y."/>
            <person name="Nakayashiki H."/>
            <person name="Li W.H."/>
        </authorList>
    </citation>
    <scope>NUCLEOTIDE SEQUENCE</scope>
    <source>
        <strain evidence="3">NI907</strain>
    </source>
</reference>
<sequence length="563" mass="62331">MMVRHLLSLGAALGLLASATMAKEMPVNEELAAIWYDSGLAHEESMHHKSELWRMEREMGLMDSENYPELGYHACTNGWIEAIPGDRMHTFRCDQMDLYHFLSHGALNSSGQGSGTWGWVSDDGREFAAIGQEDGAAFVEIKDGKLVLVARLLSRLRLWLATGERWYVFVAKSYKNYMVIGSEAVAHGIQIFDMTKLLDIDVEAAGPVIFDPIADLSGYTNDLPIGRSHNVVVNEERDYMVAVGSQPRNDSCRAGLIFFDITDVANPVRQGCAADDGYVHDAHCLVYRGPDKRYDGKDICYGYNEDSLTIYDVSDKTTTNLISRTSYEGVNYTHQGWVTDVNNQEFLLMNDERDERYRAGPASDGFPVVYVWDIRDLENPKQTGTYEYPTRAIDHNLYIKDGIMFQSNYGNGYQLMDVSSIGPSDPTGSGICRAAFIDIYPEDDNVAGGGIIEFVGTWSSWGWFPSGYHVVNTIERGVFLVKPTSLKCPPAPTCNADNCLRAMRAESVGGRLEESQEFCATYTANLVTEVSVLPEYATKACTGDAISRVSSACACIPTVAPTN</sequence>
<dbReference type="GO" id="GO:0005576">
    <property type="term" value="C:extracellular region"/>
    <property type="evidence" value="ECO:0007669"/>
    <property type="project" value="TreeGrafter"/>
</dbReference>
<reference evidence="3" key="2">
    <citation type="submission" date="2019-10" db="EMBL/GenBank/DDBJ databases">
        <authorList>
            <consortium name="NCBI Genome Project"/>
        </authorList>
    </citation>
    <scope>NUCLEOTIDE SEQUENCE</scope>
    <source>
        <strain evidence="3">NI907</strain>
    </source>
</reference>
<reference evidence="3" key="3">
    <citation type="submission" date="2025-08" db="UniProtKB">
        <authorList>
            <consortium name="RefSeq"/>
        </authorList>
    </citation>
    <scope>IDENTIFICATION</scope>
    <source>
        <strain evidence="3">NI907</strain>
    </source>
</reference>
<evidence type="ECO:0000256" key="1">
    <source>
        <dbReference type="SAM" id="SignalP"/>
    </source>
</evidence>
<evidence type="ECO:0000313" key="2">
    <source>
        <dbReference type="Proteomes" id="UP000515153"/>
    </source>
</evidence>
<protein>
    <submittedName>
        <fullName evidence="3">Uncharacterized protein</fullName>
    </submittedName>
</protein>
<dbReference type="PANTHER" id="PTHR38787">
    <property type="entry name" value="REGULATORY P DOMAIN-CONTAINING PROTEIN"/>
    <property type="match status" value="1"/>
</dbReference>
<dbReference type="GeneID" id="41956495"/>
<gene>
    <name evidence="3" type="ORF">PgNI_01510</name>
</gene>
<dbReference type="KEGG" id="pgri:PgNI_01510"/>
<dbReference type="PANTHER" id="PTHR38787:SF3">
    <property type="entry name" value="REGULATORY P DOMAIN-CONTAINING PROTEIN"/>
    <property type="match status" value="1"/>
</dbReference>
<evidence type="ECO:0000313" key="3">
    <source>
        <dbReference type="RefSeq" id="XP_030986716.1"/>
    </source>
</evidence>
<dbReference type="InterPro" id="IPR027589">
    <property type="entry name" value="Choice_anch_B"/>
</dbReference>
<organism evidence="2 3">
    <name type="scientific">Pyricularia grisea</name>
    <name type="common">Crabgrass-specific blast fungus</name>
    <name type="synonym">Magnaporthe grisea</name>
    <dbReference type="NCBI Taxonomy" id="148305"/>
    <lineage>
        <taxon>Eukaryota</taxon>
        <taxon>Fungi</taxon>
        <taxon>Dikarya</taxon>
        <taxon>Ascomycota</taxon>
        <taxon>Pezizomycotina</taxon>
        <taxon>Sordariomycetes</taxon>
        <taxon>Sordariomycetidae</taxon>
        <taxon>Magnaporthales</taxon>
        <taxon>Pyriculariaceae</taxon>
        <taxon>Pyricularia</taxon>
    </lineage>
</organism>
<keyword evidence="1" id="KW-0732">Signal</keyword>
<feature type="signal peptide" evidence="1">
    <location>
        <begin position="1"/>
        <end position="22"/>
    </location>
</feature>
<accession>A0A6P8BI42</accession>
<proteinExistence type="predicted"/>
<dbReference type="AlphaFoldDB" id="A0A6P8BI42"/>